<dbReference type="SUPFAM" id="SSF51695">
    <property type="entry name" value="PLC-like phosphodiesterases"/>
    <property type="match status" value="1"/>
</dbReference>
<evidence type="ECO:0000313" key="1">
    <source>
        <dbReference type="EMBL" id="KAJ9591185.1"/>
    </source>
</evidence>
<name>A0AAD8A219_DIPPU</name>
<reference evidence="1" key="1">
    <citation type="journal article" date="2023" name="IScience">
        <title>Live-bearing cockroach genome reveals convergent evolutionary mechanisms linked to viviparity in insects and beyond.</title>
        <authorList>
            <person name="Fouks B."/>
            <person name="Harrison M.C."/>
            <person name="Mikhailova A.A."/>
            <person name="Marchal E."/>
            <person name="English S."/>
            <person name="Carruthers M."/>
            <person name="Jennings E.C."/>
            <person name="Chiamaka E.L."/>
            <person name="Frigard R.A."/>
            <person name="Pippel M."/>
            <person name="Attardo G.M."/>
            <person name="Benoit J.B."/>
            <person name="Bornberg-Bauer E."/>
            <person name="Tobe S.S."/>
        </authorList>
    </citation>
    <scope>NUCLEOTIDE SEQUENCE</scope>
    <source>
        <strain evidence="1">Stay&amp;Tobe</strain>
    </source>
</reference>
<dbReference type="GO" id="GO:0008081">
    <property type="term" value="F:phosphoric diester hydrolase activity"/>
    <property type="evidence" value="ECO:0007669"/>
    <property type="project" value="InterPro"/>
</dbReference>
<reference evidence="1" key="2">
    <citation type="submission" date="2023-05" db="EMBL/GenBank/DDBJ databases">
        <authorList>
            <person name="Fouks B."/>
        </authorList>
    </citation>
    <scope>NUCLEOTIDE SEQUENCE</scope>
    <source>
        <strain evidence="1">Stay&amp;Tobe</strain>
        <tissue evidence="1">Testes</tissue>
    </source>
</reference>
<dbReference type="PANTHER" id="PTHR13593">
    <property type="match status" value="1"/>
</dbReference>
<dbReference type="AlphaFoldDB" id="A0AAD8A219"/>
<dbReference type="EMBL" id="JASPKZ010003882">
    <property type="protein sequence ID" value="KAJ9591185.1"/>
    <property type="molecule type" value="Genomic_DNA"/>
</dbReference>
<feature type="non-terminal residue" evidence="1">
    <location>
        <position position="1"/>
    </location>
</feature>
<comment type="caution">
    <text evidence="1">The sequence shown here is derived from an EMBL/GenBank/DDBJ whole genome shotgun (WGS) entry which is preliminary data.</text>
</comment>
<proteinExistence type="predicted"/>
<dbReference type="Proteomes" id="UP001233999">
    <property type="component" value="Unassembled WGS sequence"/>
</dbReference>
<dbReference type="PANTHER" id="PTHR13593:SF103">
    <property type="entry name" value="RE10370P"/>
    <property type="match status" value="1"/>
</dbReference>
<protein>
    <submittedName>
        <fullName evidence="1">Uncharacterized protein</fullName>
    </submittedName>
</protein>
<organism evidence="1 2">
    <name type="scientific">Diploptera punctata</name>
    <name type="common">Pacific beetle cockroach</name>
    <dbReference type="NCBI Taxonomy" id="6984"/>
    <lineage>
        <taxon>Eukaryota</taxon>
        <taxon>Metazoa</taxon>
        <taxon>Ecdysozoa</taxon>
        <taxon>Arthropoda</taxon>
        <taxon>Hexapoda</taxon>
        <taxon>Insecta</taxon>
        <taxon>Pterygota</taxon>
        <taxon>Neoptera</taxon>
        <taxon>Polyneoptera</taxon>
        <taxon>Dictyoptera</taxon>
        <taxon>Blattodea</taxon>
        <taxon>Blaberoidea</taxon>
        <taxon>Blaberidae</taxon>
        <taxon>Diplopterinae</taxon>
        <taxon>Diploptera</taxon>
    </lineage>
</organism>
<sequence>FWVNHDLIRVAPLLPVLREVKRFILKTQGEIVILDFHRFPVGFHGRPARHKRLVSLLTRELGSFALQSSSASASTLLRDIWEHRDNRRLIVAYGDKTIAAESDWLWGPLPQMWGNQQTTSGLRNFLQRSMDNAKQRAPALWAAMAELTPTPLDVMFNPTGSLRAMADAVNRNLTSWFRNQWWPHTNIVASDFFLGNNLIDIAVSANLRKINMVES</sequence>
<evidence type="ECO:0000313" key="2">
    <source>
        <dbReference type="Proteomes" id="UP001233999"/>
    </source>
</evidence>
<dbReference type="Gene3D" id="3.20.20.190">
    <property type="entry name" value="Phosphatidylinositol (PI) phosphodiesterase"/>
    <property type="match status" value="1"/>
</dbReference>
<dbReference type="GO" id="GO:0006629">
    <property type="term" value="P:lipid metabolic process"/>
    <property type="evidence" value="ECO:0007669"/>
    <property type="project" value="InterPro"/>
</dbReference>
<keyword evidence="2" id="KW-1185">Reference proteome</keyword>
<accession>A0AAD8A219</accession>
<gene>
    <name evidence="1" type="ORF">L9F63_002256</name>
</gene>
<dbReference type="InterPro" id="IPR017946">
    <property type="entry name" value="PLC-like_Pdiesterase_TIM-brl"/>
</dbReference>
<dbReference type="InterPro" id="IPR051057">
    <property type="entry name" value="PI-PLC_domain"/>
</dbReference>